<evidence type="ECO:0000313" key="3">
    <source>
        <dbReference type="Proteomes" id="UP000639643"/>
    </source>
</evidence>
<keyword evidence="1" id="KW-0732">Signal</keyword>
<dbReference type="OrthoDB" id="3446835at2759"/>
<gene>
    <name evidence="2" type="ORF">CMUS01_06164</name>
</gene>
<sequence length="88" mass="9345">MQFNFAILALVAAAVSPVAATVLSECVPENDCCISTRGACRRQAYTWLETYVSCPRIKLCPDEGVPWANCGADCCSISKKAGRGCPGK</sequence>
<name>A0A8H6KMT8_9PEZI</name>
<keyword evidence="3" id="KW-1185">Reference proteome</keyword>
<feature type="signal peptide" evidence="1">
    <location>
        <begin position="1"/>
        <end position="20"/>
    </location>
</feature>
<comment type="caution">
    <text evidence="2">The sequence shown here is derived from an EMBL/GenBank/DDBJ whole genome shotgun (WGS) entry which is preliminary data.</text>
</comment>
<reference evidence="2" key="1">
    <citation type="journal article" date="2020" name="Phytopathology">
        <title>Genome Sequence Resources of Colletotrichum truncatum, C. plurivorum, C. musicola, and C. sojae: Four Species Pathogenic to Soybean (Glycine max).</title>
        <authorList>
            <person name="Rogerio F."/>
            <person name="Boufleur T.R."/>
            <person name="Ciampi-Guillardi M."/>
            <person name="Sukno S.A."/>
            <person name="Thon M.R."/>
            <person name="Massola Junior N.S."/>
            <person name="Baroncelli R."/>
        </authorList>
    </citation>
    <scope>NUCLEOTIDE SEQUENCE</scope>
    <source>
        <strain evidence="2">LFN0074</strain>
    </source>
</reference>
<dbReference type="AlphaFoldDB" id="A0A8H6KMT8"/>
<proteinExistence type="predicted"/>
<feature type="chain" id="PRO_5034558541" evidence="1">
    <location>
        <begin position="21"/>
        <end position="88"/>
    </location>
</feature>
<protein>
    <submittedName>
        <fullName evidence="2">Uncharacterized protein</fullName>
    </submittedName>
</protein>
<evidence type="ECO:0000313" key="2">
    <source>
        <dbReference type="EMBL" id="KAF6834427.1"/>
    </source>
</evidence>
<evidence type="ECO:0000256" key="1">
    <source>
        <dbReference type="SAM" id="SignalP"/>
    </source>
</evidence>
<dbReference type="Proteomes" id="UP000639643">
    <property type="component" value="Unassembled WGS sequence"/>
</dbReference>
<accession>A0A8H6KMT8</accession>
<organism evidence="2 3">
    <name type="scientific">Colletotrichum musicola</name>
    <dbReference type="NCBI Taxonomy" id="2175873"/>
    <lineage>
        <taxon>Eukaryota</taxon>
        <taxon>Fungi</taxon>
        <taxon>Dikarya</taxon>
        <taxon>Ascomycota</taxon>
        <taxon>Pezizomycotina</taxon>
        <taxon>Sordariomycetes</taxon>
        <taxon>Hypocreomycetidae</taxon>
        <taxon>Glomerellales</taxon>
        <taxon>Glomerellaceae</taxon>
        <taxon>Colletotrichum</taxon>
        <taxon>Colletotrichum orchidearum species complex</taxon>
    </lineage>
</organism>
<dbReference type="EMBL" id="WIGM01000196">
    <property type="protein sequence ID" value="KAF6834427.1"/>
    <property type="molecule type" value="Genomic_DNA"/>
</dbReference>